<dbReference type="InterPro" id="IPR018209">
    <property type="entry name" value="Pyrv_Knase_AS"/>
</dbReference>
<evidence type="ECO:0000256" key="4">
    <source>
        <dbReference type="ARBA" id="ARBA00008663"/>
    </source>
</evidence>
<dbReference type="PROSITE" id="PS00110">
    <property type="entry name" value="PYRUVATE_KINASE"/>
    <property type="match status" value="1"/>
</dbReference>
<dbReference type="GO" id="GO:0030955">
    <property type="term" value="F:potassium ion binding"/>
    <property type="evidence" value="ECO:0007669"/>
    <property type="project" value="InterPro"/>
</dbReference>
<protein>
    <recommendedName>
        <fullName evidence="15">Pyruvate kinase</fullName>
        <ecNumber evidence="15">2.7.1.40</ecNumber>
    </recommendedName>
</protein>
<feature type="domain" description="Pyruvate kinase barrel" evidence="16">
    <location>
        <begin position="1"/>
        <end position="307"/>
    </location>
</feature>
<dbReference type="GO" id="GO:0004743">
    <property type="term" value="F:pyruvate kinase activity"/>
    <property type="evidence" value="ECO:0007669"/>
    <property type="project" value="UniProtKB-EC"/>
</dbReference>
<dbReference type="PhylomeDB" id="B4G4M4"/>
<evidence type="ECO:0000256" key="11">
    <source>
        <dbReference type="ARBA" id="ARBA00023152"/>
    </source>
</evidence>
<dbReference type="HOGENOM" id="CLU_015439_0_1_1"/>
<dbReference type="Gene3D" id="2.40.33.10">
    <property type="entry name" value="PK beta-barrel domain-like"/>
    <property type="match status" value="1"/>
</dbReference>
<dbReference type="GO" id="GO:0016301">
    <property type="term" value="F:kinase activity"/>
    <property type="evidence" value="ECO:0007669"/>
    <property type="project" value="UniProtKB-KW"/>
</dbReference>
<dbReference type="KEGG" id="dpe:6587630"/>
<keyword evidence="7" id="KW-0547">Nucleotide-binding</keyword>
<accession>B4G4M4</accession>
<evidence type="ECO:0000256" key="15">
    <source>
        <dbReference type="RuleBase" id="RU000504"/>
    </source>
</evidence>
<dbReference type="PANTHER" id="PTHR11817">
    <property type="entry name" value="PYRUVATE KINASE"/>
    <property type="match status" value="1"/>
</dbReference>
<keyword evidence="11 15" id="KW-0324">Glycolysis</keyword>
<evidence type="ECO:0000256" key="14">
    <source>
        <dbReference type="ARBA" id="ARBA00058419"/>
    </source>
</evidence>
<evidence type="ECO:0000256" key="8">
    <source>
        <dbReference type="ARBA" id="ARBA00022777"/>
    </source>
</evidence>
<proteinExistence type="inferred from homology"/>
<comment type="function">
    <text evidence="14">Pyruvate kinase that catalyzes the conversion of phosphoenolpyruvate to pyruvate with the synthesis of ATP, and which plays a key role in glycolysis.</text>
</comment>
<dbReference type="FunFam" id="2.40.33.10:FF:000001">
    <property type="entry name" value="Pyruvate kinase"/>
    <property type="match status" value="1"/>
</dbReference>
<dbReference type="SUPFAM" id="SSF51621">
    <property type="entry name" value="Phosphoenolpyruvate/pyruvate domain"/>
    <property type="match status" value="1"/>
</dbReference>
<dbReference type="AlphaFoldDB" id="B4G4M4"/>
<dbReference type="PRINTS" id="PR01050">
    <property type="entry name" value="PYRUVTKNASE"/>
</dbReference>
<dbReference type="Pfam" id="PF02887">
    <property type="entry name" value="PK_C"/>
    <property type="match status" value="1"/>
</dbReference>
<comment type="pathway">
    <text evidence="3 15">Carbohydrate degradation; glycolysis; pyruvate from D-glyceraldehyde 3-phosphate: step 5/5.</text>
</comment>
<comment type="cofactor">
    <cofactor evidence="1">
        <name>Mg(2+)</name>
        <dbReference type="ChEBI" id="CHEBI:18420"/>
    </cofactor>
</comment>
<dbReference type="Gene3D" id="3.40.1380.20">
    <property type="entry name" value="Pyruvate kinase, C-terminal domain"/>
    <property type="match status" value="1"/>
</dbReference>
<dbReference type="InterPro" id="IPR040442">
    <property type="entry name" value="Pyrv_kinase-like_dom_sf"/>
</dbReference>
<keyword evidence="9" id="KW-0067">ATP-binding</keyword>
<keyword evidence="5 15" id="KW-0808">Transferase</keyword>
<dbReference type="NCBIfam" id="NF004491">
    <property type="entry name" value="PRK05826.1"/>
    <property type="match status" value="1"/>
</dbReference>
<dbReference type="SMR" id="B4G4M4"/>
<evidence type="ECO:0000259" key="17">
    <source>
        <dbReference type="Pfam" id="PF02887"/>
    </source>
</evidence>
<keyword evidence="19" id="KW-1185">Reference proteome</keyword>
<comment type="catalytic activity">
    <reaction evidence="13">
        <text>pyruvate + ATP = phosphoenolpyruvate + ADP + H(+)</text>
        <dbReference type="Rhea" id="RHEA:18157"/>
        <dbReference type="ChEBI" id="CHEBI:15361"/>
        <dbReference type="ChEBI" id="CHEBI:15378"/>
        <dbReference type="ChEBI" id="CHEBI:30616"/>
        <dbReference type="ChEBI" id="CHEBI:58702"/>
        <dbReference type="ChEBI" id="CHEBI:456216"/>
        <dbReference type="EC" id="2.7.1.40"/>
    </reaction>
    <physiologicalReaction direction="right-to-left" evidence="13">
        <dbReference type="Rhea" id="RHEA:18159"/>
    </physiologicalReaction>
</comment>
<dbReference type="InterPro" id="IPR015793">
    <property type="entry name" value="Pyrv_Knase_brl"/>
</dbReference>
<dbReference type="Proteomes" id="UP000008744">
    <property type="component" value="Unassembled WGS sequence"/>
</dbReference>
<dbReference type="Gene3D" id="3.20.20.60">
    <property type="entry name" value="Phosphoenolpyruvate-binding domains"/>
    <property type="match status" value="1"/>
</dbReference>
<dbReference type="SUPFAM" id="SSF50800">
    <property type="entry name" value="PK beta-barrel domain-like"/>
    <property type="match status" value="1"/>
</dbReference>
<dbReference type="InterPro" id="IPR011037">
    <property type="entry name" value="Pyrv_Knase-like_insert_dom_sf"/>
</dbReference>
<comment type="cofactor">
    <cofactor evidence="2">
        <name>K(+)</name>
        <dbReference type="ChEBI" id="CHEBI:29103"/>
    </cofactor>
</comment>
<evidence type="ECO:0000256" key="1">
    <source>
        <dbReference type="ARBA" id="ARBA00001946"/>
    </source>
</evidence>
<evidence type="ECO:0000256" key="6">
    <source>
        <dbReference type="ARBA" id="ARBA00022723"/>
    </source>
</evidence>
<dbReference type="GO" id="GO:0000287">
    <property type="term" value="F:magnesium ion binding"/>
    <property type="evidence" value="ECO:0007669"/>
    <property type="project" value="InterPro"/>
</dbReference>
<dbReference type="NCBIfam" id="TIGR01064">
    <property type="entry name" value="pyruv_kin"/>
    <property type="match status" value="1"/>
</dbReference>
<evidence type="ECO:0000313" key="19">
    <source>
        <dbReference type="Proteomes" id="UP000008744"/>
    </source>
</evidence>
<sequence>MRVVRLNFSHGSHEYHSQTIKAARKAIDMYAKQTGVFKPVAIALDTKGPEIRTGKIEGGDTSEIELKQGDSIKLSTNKELQKKCNAERVYVDYKKLPSIIKTGDRVYIDDGLIALKVKQVAGDEVTCEVENGGKLGSHKGVNLPGVAVDLPAVSEKDKADLKFGVEQKVDMVFASFIRDAQALAEIRNVLGPEGKNIKIISKIENQQGMANIDSIIAASDGIMVARGDLGIEILTDEVPLAQKAIIAKCNQVGKPVICATQMLDSMIGKPRPTRAEASDVANAIFDGADCVMLSGETAKGKYPVECIKCMAKICSKVEAVLWYESIQNNVRSVIRMAPANQISAVSMSIVEAATTAHAKAIIVASPCSMIPQLVSQMRPACPIVMLIGCKSQARQSVIFRGVYPVIIDEMATGCTDFGEILKMGIKLLPKLDIMEPGKKVTVVIVDAMRADKISFGLFSVRQQTKAEKEKQAGEGKKKQPKKCIKLLGDEIKNDQAKIKQEK</sequence>
<comment type="similarity">
    <text evidence="4 15">Belongs to the pyruvate kinase family.</text>
</comment>
<dbReference type="STRING" id="7234.B4G4M4"/>
<feature type="domain" description="Pyruvate kinase C-terminal" evidence="17">
    <location>
        <begin position="344"/>
        <end position="443"/>
    </location>
</feature>
<evidence type="ECO:0000256" key="2">
    <source>
        <dbReference type="ARBA" id="ARBA00001958"/>
    </source>
</evidence>
<dbReference type="Pfam" id="PF00224">
    <property type="entry name" value="PK"/>
    <property type="match status" value="1"/>
</dbReference>
<organism evidence="19">
    <name type="scientific">Drosophila persimilis</name>
    <name type="common">Fruit fly</name>
    <dbReference type="NCBI Taxonomy" id="7234"/>
    <lineage>
        <taxon>Eukaryota</taxon>
        <taxon>Metazoa</taxon>
        <taxon>Ecdysozoa</taxon>
        <taxon>Arthropoda</taxon>
        <taxon>Hexapoda</taxon>
        <taxon>Insecta</taxon>
        <taxon>Pterygota</taxon>
        <taxon>Neoptera</taxon>
        <taxon>Endopterygota</taxon>
        <taxon>Diptera</taxon>
        <taxon>Brachycera</taxon>
        <taxon>Muscomorpha</taxon>
        <taxon>Ephydroidea</taxon>
        <taxon>Drosophilidae</taxon>
        <taxon>Drosophila</taxon>
        <taxon>Sophophora</taxon>
    </lineage>
</organism>
<evidence type="ECO:0000256" key="5">
    <source>
        <dbReference type="ARBA" id="ARBA00022679"/>
    </source>
</evidence>
<dbReference type="InterPro" id="IPR001697">
    <property type="entry name" value="Pyr_Knase"/>
</dbReference>
<keyword evidence="8 15" id="KW-0418">Kinase</keyword>
<evidence type="ECO:0000313" key="18">
    <source>
        <dbReference type="EMBL" id="EDW24540.1"/>
    </source>
</evidence>
<dbReference type="OMA" id="MAKMKIV"/>
<evidence type="ECO:0000256" key="12">
    <source>
        <dbReference type="ARBA" id="ARBA00023317"/>
    </source>
</evidence>
<evidence type="ECO:0000256" key="7">
    <source>
        <dbReference type="ARBA" id="ARBA00022741"/>
    </source>
</evidence>
<dbReference type="InterPro" id="IPR036918">
    <property type="entry name" value="Pyrv_Knase_C_sf"/>
</dbReference>
<dbReference type="OrthoDB" id="108365at2759"/>
<keyword evidence="12" id="KW-0670">Pyruvate</keyword>
<dbReference type="EMBL" id="CH479179">
    <property type="protein sequence ID" value="EDW24540.1"/>
    <property type="molecule type" value="Genomic_DNA"/>
</dbReference>
<evidence type="ECO:0000259" key="16">
    <source>
        <dbReference type="Pfam" id="PF00224"/>
    </source>
</evidence>
<dbReference type="FunFam" id="3.20.20.60:FF:000025">
    <property type="entry name" value="Pyruvate kinase"/>
    <property type="match status" value="1"/>
</dbReference>
<gene>
    <name evidence="18" type="primary">Dper\GL24202</name>
    <name evidence="18" type="ORF">Dper_GL24202</name>
</gene>
<evidence type="ECO:0000256" key="13">
    <source>
        <dbReference type="ARBA" id="ARBA00048967"/>
    </source>
</evidence>
<evidence type="ECO:0000256" key="10">
    <source>
        <dbReference type="ARBA" id="ARBA00022842"/>
    </source>
</evidence>
<dbReference type="InterPro" id="IPR015795">
    <property type="entry name" value="Pyrv_Knase_C"/>
</dbReference>
<reference evidence="18 19" key="1">
    <citation type="journal article" date="2007" name="Nature">
        <title>Evolution of genes and genomes on the Drosophila phylogeny.</title>
        <authorList>
            <consortium name="Drosophila 12 Genomes Consortium"/>
            <person name="Clark A.G."/>
            <person name="Eisen M.B."/>
            <person name="Smith D.R."/>
            <person name="Bergman C.M."/>
            <person name="Oliver B."/>
            <person name="Markow T.A."/>
            <person name="Kaufman T.C."/>
            <person name="Kellis M."/>
            <person name="Gelbart W."/>
            <person name="Iyer V.N."/>
            <person name="Pollard D.A."/>
            <person name="Sackton T.B."/>
            <person name="Larracuente A.M."/>
            <person name="Singh N.D."/>
            <person name="Abad J.P."/>
            <person name="Abt D.N."/>
            <person name="Adryan B."/>
            <person name="Aguade M."/>
            <person name="Akashi H."/>
            <person name="Anderson W.W."/>
            <person name="Aquadro C.F."/>
            <person name="Ardell D.H."/>
            <person name="Arguello R."/>
            <person name="Artieri C.G."/>
            <person name="Barbash D.A."/>
            <person name="Barker D."/>
            <person name="Barsanti P."/>
            <person name="Batterham P."/>
            <person name="Batzoglou S."/>
            <person name="Begun D."/>
            <person name="Bhutkar A."/>
            <person name="Blanco E."/>
            <person name="Bosak S.A."/>
            <person name="Bradley R.K."/>
            <person name="Brand A.D."/>
            <person name="Brent M.R."/>
            <person name="Brooks A.N."/>
            <person name="Brown R.H."/>
            <person name="Butlin R.K."/>
            <person name="Caggese C."/>
            <person name="Calvi B.R."/>
            <person name="Bernardo de Carvalho A."/>
            <person name="Caspi A."/>
            <person name="Castrezana S."/>
            <person name="Celniker S.E."/>
            <person name="Chang J.L."/>
            <person name="Chapple C."/>
            <person name="Chatterji S."/>
            <person name="Chinwalla A."/>
            <person name="Civetta A."/>
            <person name="Clifton S.W."/>
            <person name="Comeron J.M."/>
            <person name="Costello J.C."/>
            <person name="Coyne J.A."/>
            <person name="Daub J."/>
            <person name="David R.G."/>
            <person name="Delcher A.L."/>
            <person name="Delehaunty K."/>
            <person name="Do C.B."/>
            <person name="Ebling H."/>
            <person name="Edwards K."/>
            <person name="Eickbush T."/>
            <person name="Evans J.D."/>
            <person name="Filipski A."/>
            <person name="Findeiss S."/>
            <person name="Freyhult E."/>
            <person name="Fulton L."/>
            <person name="Fulton R."/>
            <person name="Garcia A.C."/>
            <person name="Gardiner A."/>
            <person name="Garfield D.A."/>
            <person name="Garvin B.E."/>
            <person name="Gibson G."/>
            <person name="Gilbert D."/>
            <person name="Gnerre S."/>
            <person name="Godfrey J."/>
            <person name="Good R."/>
            <person name="Gotea V."/>
            <person name="Gravely B."/>
            <person name="Greenberg A.J."/>
            <person name="Griffiths-Jones S."/>
            <person name="Gross S."/>
            <person name="Guigo R."/>
            <person name="Gustafson E.A."/>
            <person name="Haerty W."/>
            <person name="Hahn M.W."/>
            <person name="Halligan D.L."/>
            <person name="Halpern A.L."/>
            <person name="Halter G.M."/>
            <person name="Han M.V."/>
            <person name="Heger A."/>
            <person name="Hillier L."/>
            <person name="Hinrichs A.S."/>
            <person name="Holmes I."/>
            <person name="Hoskins R.A."/>
            <person name="Hubisz M.J."/>
            <person name="Hultmark D."/>
            <person name="Huntley M.A."/>
            <person name="Jaffe D.B."/>
            <person name="Jagadeeshan S."/>
            <person name="Jeck W.R."/>
            <person name="Johnson J."/>
            <person name="Jones C.D."/>
            <person name="Jordan W.C."/>
            <person name="Karpen G.H."/>
            <person name="Kataoka E."/>
            <person name="Keightley P.D."/>
            <person name="Kheradpour P."/>
            <person name="Kirkness E.F."/>
            <person name="Koerich L.B."/>
            <person name="Kristiansen K."/>
            <person name="Kudrna D."/>
            <person name="Kulathinal R.J."/>
            <person name="Kumar S."/>
            <person name="Kwok R."/>
            <person name="Lander E."/>
            <person name="Langley C.H."/>
            <person name="Lapoint R."/>
            <person name="Lazzaro B.P."/>
            <person name="Lee S.J."/>
            <person name="Levesque L."/>
            <person name="Li R."/>
            <person name="Lin C.F."/>
            <person name="Lin M.F."/>
            <person name="Lindblad-Toh K."/>
            <person name="Llopart A."/>
            <person name="Long M."/>
            <person name="Low L."/>
            <person name="Lozovsky E."/>
            <person name="Lu J."/>
            <person name="Luo M."/>
            <person name="Machado C.A."/>
            <person name="Makalowski W."/>
            <person name="Marzo M."/>
            <person name="Matsuda M."/>
            <person name="Matzkin L."/>
            <person name="McAllister B."/>
            <person name="McBride C.S."/>
            <person name="McKernan B."/>
            <person name="McKernan K."/>
            <person name="Mendez-Lago M."/>
            <person name="Minx P."/>
            <person name="Mollenhauer M.U."/>
            <person name="Montooth K."/>
            <person name="Mount S.M."/>
            <person name="Mu X."/>
            <person name="Myers E."/>
            <person name="Negre B."/>
            <person name="Newfeld S."/>
            <person name="Nielsen R."/>
            <person name="Noor M.A."/>
            <person name="O'Grady P."/>
            <person name="Pachter L."/>
            <person name="Papaceit M."/>
            <person name="Parisi M.J."/>
            <person name="Parisi M."/>
            <person name="Parts L."/>
            <person name="Pedersen J.S."/>
            <person name="Pesole G."/>
            <person name="Phillippy A.M."/>
            <person name="Ponting C.P."/>
            <person name="Pop M."/>
            <person name="Porcelli D."/>
            <person name="Powell J.R."/>
            <person name="Prohaska S."/>
            <person name="Pruitt K."/>
            <person name="Puig M."/>
            <person name="Quesneville H."/>
            <person name="Ram K.R."/>
            <person name="Rand D."/>
            <person name="Rasmussen M.D."/>
            <person name="Reed L.K."/>
            <person name="Reenan R."/>
            <person name="Reily A."/>
            <person name="Remington K.A."/>
            <person name="Rieger T.T."/>
            <person name="Ritchie M.G."/>
            <person name="Robin C."/>
            <person name="Rogers Y.H."/>
            <person name="Rohde C."/>
            <person name="Rozas J."/>
            <person name="Rubenfield M.J."/>
            <person name="Ruiz A."/>
            <person name="Russo S."/>
            <person name="Salzberg S.L."/>
            <person name="Sanchez-Gracia A."/>
            <person name="Saranga D.J."/>
            <person name="Sato H."/>
            <person name="Schaeffer S.W."/>
            <person name="Schatz M.C."/>
            <person name="Schlenke T."/>
            <person name="Schwartz R."/>
            <person name="Segarra C."/>
            <person name="Singh R.S."/>
            <person name="Sirot L."/>
            <person name="Sirota M."/>
            <person name="Sisneros N.B."/>
            <person name="Smith C.D."/>
            <person name="Smith T.F."/>
            <person name="Spieth J."/>
            <person name="Stage D.E."/>
            <person name="Stark A."/>
            <person name="Stephan W."/>
            <person name="Strausberg R.L."/>
            <person name="Strempel S."/>
            <person name="Sturgill D."/>
            <person name="Sutton G."/>
            <person name="Sutton G.G."/>
            <person name="Tao W."/>
            <person name="Teichmann S."/>
            <person name="Tobari Y.N."/>
            <person name="Tomimura Y."/>
            <person name="Tsolas J.M."/>
            <person name="Valente V.L."/>
            <person name="Venter E."/>
            <person name="Venter J.C."/>
            <person name="Vicario S."/>
            <person name="Vieira F.G."/>
            <person name="Vilella A.J."/>
            <person name="Villasante A."/>
            <person name="Walenz B."/>
            <person name="Wang J."/>
            <person name="Wasserman M."/>
            <person name="Watts T."/>
            <person name="Wilson D."/>
            <person name="Wilson R.K."/>
            <person name="Wing R.A."/>
            <person name="Wolfner M.F."/>
            <person name="Wong A."/>
            <person name="Wong G.K."/>
            <person name="Wu C.I."/>
            <person name="Wu G."/>
            <person name="Yamamoto D."/>
            <person name="Yang H.P."/>
            <person name="Yang S.P."/>
            <person name="Yorke J.A."/>
            <person name="Yoshida K."/>
            <person name="Zdobnov E."/>
            <person name="Zhang P."/>
            <person name="Zhang Y."/>
            <person name="Zimin A.V."/>
            <person name="Baldwin J."/>
            <person name="Abdouelleil A."/>
            <person name="Abdulkadir J."/>
            <person name="Abebe A."/>
            <person name="Abera B."/>
            <person name="Abreu J."/>
            <person name="Acer S.C."/>
            <person name="Aftuck L."/>
            <person name="Alexander A."/>
            <person name="An P."/>
            <person name="Anderson E."/>
            <person name="Anderson S."/>
            <person name="Arachi H."/>
            <person name="Azer M."/>
            <person name="Bachantsang P."/>
            <person name="Barry A."/>
            <person name="Bayul T."/>
            <person name="Berlin A."/>
            <person name="Bessette D."/>
            <person name="Bloom T."/>
            <person name="Blye J."/>
            <person name="Boguslavskiy L."/>
            <person name="Bonnet C."/>
            <person name="Boukhgalter B."/>
            <person name="Bourzgui I."/>
            <person name="Brown A."/>
            <person name="Cahill P."/>
            <person name="Channer S."/>
            <person name="Cheshatsang Y."/>
            <person name="Chuda L."/>
            <person name="Citroen M."/>
            <person name="Collymore A."/>
            <person name="Cooke P."/>
            <person name="Costello M."/>
            <person name="D'Aco K."/>
            <person name="Daza R."/>
            <person name="De Haan G."/>
            <person name="DeGray S."/>
            <person name="DeMaso C."/>
            <person name="Dhargay N."/>
            <person name="Dooley K."/>
            <person name="Dooley E."/>
            <person name="Doricent M."/>
            <person name="Dorje P."/>
            <person name="Dorjee K."/>
            <person name="Dupes A."/>
            <person name="Elong R."/>
            <person name="Falk J."/>
            <person name="Farina A."/>
            <person name="Faro S."/>
            <person name="Ferguson D."/>
            <person name="Fisher S."/>
            <person name="Foley C.D."/>
            <person name="Franke A."/>
            <person name="Friedrich D."/>
            <person name="Gadbois L."/>
            <person name="Gearin G."/>
            <person name="Gearin C.R."/>
            <person name="Giannoukos G."/>
            <person name="Goode T."/>
            <person name="Graham J."/>
            <person name="Grandbois E."/>
            <person name="Grewal S."/>
            <person name="Gyaltsen K."/>
            <person name="Hafez N."/>
            <person name="Hagos B."/>
            <person name="Hall J."/>
            <person name="Henson C."/>
            <person name="Hollinger A."/>
            <person name="Honan T."/>
            <person name="Huard M.D."/>
            <person name="Hughes L."/>
            <person name="Hurhula B."/>
            <person name="Husby M.E."/>
            <person name="Kamat A."/>
            <person name="Kanga B."/>
            <person name="Kashin S."/>
            <person name="Khazanovich D."/>
            <person name="Kisner P."/>
            <person name="Lance K."/>
            <person name="Lara M."/>
            <person name="Lee W."/>
            <person name="Lennon N."/>
            <person name="Letendre F."/>
            <person name="LeVine R."/>
            <person name="Lipovsky A."/>
            <person name="Liu X."/>
            <person name="Liu J."/>
            <person name="Liu S."/>
            <person name="Lokyitsang T."/>
            <person name="Lokyitsang Y."/>
            <person name="Lubonja R."/>
            <person name="Lui A."/>
            <person name="MacDonald P."/>
            <person name="Magnisalis V."/>
            <person name="Maru K."/>
            <person name="Matthews C."/>
            <person name="McCusker W."/>
            <person name="McDonough S."/>
            <person name="Mehta T."/>
            <person name="Meldrim J."/>
            <person name="Meneus L."/>
            <person name="Mihai O."/>
            <person name="Mihalev A."/>
            <person name="Mihova T."/>
            <person name="Mittelman R."/>
            <person name="Mlenga V."/>
            <person name="Montmayeur A."/>
            <person name="Mulrain L."/>
            <person name="Navidi A."/>
            <person name="Naylor J."/>
            <person name="Negash T."/>
            <person name="Nguyen T."/>
            <person name="Nguyen N."/>
            <person name="Nicol R."/>
            <person name="Norbu C."/>
            <person name="Norbu N."/>
            <person name="Novod N."/>
            <person name="O'Neill B."/>
            <person name="Osman S."/>
            <person name="Markiewicz E."/>
            <person name="Oyono O.L."/>
            <person name="Patti C."/>
            <person name="Phunkhang P."/>
            <person name="Pierre F."/>
            <person name="Priest M."/>
            <person name="Raghuraman S."/>
            <person name="Rege F."/>
            <person name="Reyes R."/>
            <person name="Rise C."/>
            <person name="Rogov P."/>
            <person name="Ross K."/>
            <person name="Ryan E."/>
            <person name="Settipalli S."/>
            <person name="Shea T."/>
            <person name="Sherpa N."/>
            <person name="Shi L."/>
            <person name="Shih D."/>
            <person name="Sparrow T."/>
            <person name="Spaulding J."/>
            <person name="Stalker J."/>
            <person name="Stange-Thomann N."/>
            <person name="Stavropoulos S."/>
            <person name="Stone C."/>
            <person name="Strader C."/>
            <person name="Tesfaye S."/>
            <person name="Thomson T."/>
            <person name="Thoulutsang Y."/>
            <person name="Thoulutsang D."/>
            <person name="Topham K."/>
            <person name="Topping I."/>
            <person name="Tsamla T."/>
            <person name="Vassiliev H."/>
            <person name="Vo A."/>
            <person name="Wangchuk T."/>
            <person name="Wangdi T."/>
            <person name="Weiand M."/>
            <person name="Wilkinson J."/>
            <person name="Wilson A."/>
            <person name="Yadav S."/>
            <person name="Young G."/>
            <person name="Yu Q."/>
            <person name="Zembek L."/>
            <person name="Zhong D."/>
            <person name="Zimmer A."/>
            <person name="Zwirko Z."/>
            <person name="Jaffe D.B."/>
            <person name="Alvarez P."/>
            <person name="Brockman W."/>
            <person name="Butler J."/>
            <person name="Chin C."/>
            <person name="Gnerre S."/>
            <person name="Grabherr M."/>
            <person name="Kleber M."/>
            <person name="Mauceli E."/>
            <person name="MacCallum I."/>
        </authorList>
    </citation>
    <scope>NUCLEOTIDE SEQUENCE [LARGE SCALE GENOMIC DNA]</scope>
    <source>
        <strain evidence="19">MSH-3 / Tucson 14011-0111.49</strain>
    </source>
</reference>
<dbReference type="InterPro" id="IPR015813">
    <property type="entry name" value="Pyrv/PenolPyrv_kinase-like_dom"/>
</dbReference>
<evidence type="ECO:0000256" key="3">
    <source>
        <dbReference type="ARBA" id="ARBA00004997"/>
    </source>
</evidence>
<evidence type="ECO:0000256" key="9">
    <source>
        <dbReference type="ARBA" id="ARBA00022840"/>
    </source>
</evidence>
<dbReference type="SUPFAM" id="SSF52935">
    <property type="entry name" value="PK C-terminal domain-like"/>
    <property type="match status" value="1"/>
</dbReference>
<dbReference type="EC" id="2.7.1.40" evidence="15"/>
<keyword evidence="10 15" id="KW-0460">Magnesium</keyword>
<dbReference type="eggNOG" id="KOG2323">
    <property type="taxonomic scope" value="Eukaryota"/>
</dbReference>
<dbReference type="GO" id="GO:0005524">
    <property type="term" value="F:ATP binding"/>
    <property type="evidence" value="ECO:0007669"/>
    <property type="project" value="UniProtKB-KW"/>
</dbReference>
<dbReference type="UniPathway" id="UPA00109">
    <property type="reaction ID" value="UER00188"/>
</dbReference>
<name>B4G4M4_DROPE</name>
<keyword evidence="6" id="KW-0479">Metal-binding</keyword>
<dbReference type="InterPro" id="IPR015806">
    <property type="entry name" value="Pyrv_Knase_insert_dom_sf"/>
</dbReference>